<dbReference type="PANTHER" id="PTHR43859">
    <property type="entry name" value="ACYL-ACTIVATING ENZYME"/>
    <property type="match status" value="1"/>
</dbReference>
<dbReference type="RefSeq" id="WP_131567050.1">
    <property type="nucleotide sequence ID" value="NZ_JAINFK010000004.1"/>
</dbReference>
<evidence type="ECO:0000313" key="11">
    <source>
        <dbReference type="Proteomes" id="UP000291301"/>
    </source>
</evidence>
<name>A0A4R0PD44_9HYPH</name>
<dbReference type="PROSITE" id="PS00455">
    <property type="entry name" value="AMP_BINDING"/>
    <property type="match status" value="1"/>
</dbReference>
<dbReference type="CDD" id="cd12118">
    <property type="entry name" value="ttLC_FACS_AEE21_like"/>
    <property type="match status" value="1"/>
</dbReference>
<dbReference type="Pfam" id="PF00501">
    <property type="entry name" value="AMP-binding"/>
    <property type="match status" value="1"/>
</dbReference>
<gene>
    <name evidence="10" type="ORF">E0D97_06640</name>
</gene>
<dbReference type="NCBIfam" id="NF006020">
    <property type="entry name" value="PRK08162.1"/>
    <property type="match status" value="1"/>
</dbReference>
<dbReference type="Gene3D" id="3.40.50.12780">
    <property type="entry name" value="N-terminal domain of ligase-like"/>
    <property type="match status" value="1"/>
</dbReference>
<proteinExistence type="inferred from homology"/>
<keyword evidence="11" id="KW-1185">Reference proteome</keyword>
<dbReference type="AlphaFoldDB" id="A0A4R0PD44"/>
<evidence type="ECO:0000256" key="2">
    <source>
        <dbReference type="ARBA" id="ARBA00022598"/>
    </source>
</evidence>
<dbReference type="EC" id="6.2.1.44" evidence="6"/>
<dbReference type="InterPro" id="IPR000873">
    <property type="entry name" value="AMP-dep_synth/lig_dom"/>
</dbReference>
<dbReference type="PANTHER" id="PTHR43859:SF4">
    <property type="entry name" value="BUTANOATE--COA LIGASE AAE1-RELATED"/>
    <property type="match status" value="1"/>
</dbReference>
<keyword evidence="2" id="KW-0436">Ligase</keyword>
<protein>
    <recommendedName>
        <fullName evidence="7">3-methylmercaptopropionyl-CoA ligase</fullName>
        <ecNumber evidence="6">6.2.1.44</ecNumber>
    </recommendedName>
</protein>
<evidence type="ECO:0000259" key="9">
    <source>
        <dbReference type="Pfam" id="PF13193"/>
    </source>
</evidence>
<evidence type="ECO:0000256" key="3">
    <source>
        <dbReference type="ARBA" id="ARBA00022832"/>
    </source>
</evidence>
<evidence type="ECO:0000313" key="10">
    <source>
        <dbReference type="EMBL" id="TCD15216.1"/>
    </source>
</evidence>
<comment type="similarity">
    <text evidence="1">Belongs to the ATP-dependent AMP-binding enzyme family.</text>
</comment>
<reference evidence="10 11" key="1">
    <citation type="journal article" date="2015" name="Antonie Van Leeuwenhoek">
        <title>Oricola cellulosilytica gen. nov., sp. nov., a cellulose-degrading bacterium of the family Phyllobacteriaceae isolated from surface seashore water, and emended descriptions of Mesorhizobium loti and Phyllobacterium myrsinacearum.</title>
        <authorList>
            <person name="Hameed A."/>
            <person name="Shahina M."/>
            <person name="Lai W.A."/>
            <person name="Lin S.Y."/>
            <person name="Young L.S."/>
            <person name="Liu Y.C."/>
            <person name="Hsu Y.H."/>
            <person name="Young C.C."/>
        </authorList>
    </citation>
    <scope>NUCLEOTIDE SEQUENCE [LARGE SCALE GENOMIC DNA]</scope>
    <source>
        <strain evidence="10 11">KCTC 52183</strain>
    </source>
</reference>
<dbReference type="OrthoDB" id="9803968at2"/>
<dbReference type="InterPro" id="IPR025110">
    <property type="entry name" value="AMP-bd_C"/>
</dbReference>
<evidence type="ECO:0000259" key="8">
    <source>
        <dbReference type="Pfam" id="PF00501"/>
    </source>
</evidence>
<evidence type="ECO:0000256" key="1">
    <source>
        <dbReference type="ARBA" id="ARBA00006432"/>
    </source>
</evidence>
<dbReference type="FunFam" id="3.30.300.30:FF:000008">
    <property type="entry name" value="2,3-dihydroxybenzoate-AMP ligase"/>
    <property type="match status" value="1"/>
</dbReference>
<dbReference type="Gene3D" id="3.30.300.30">
    <property type="match status" value="1"/>
</dbReference>
<dbReference type="GO" id="GO:0006631">
    <property type="term" value="P:fatty acid metabolic process"/>
    <property type="evidence" value="ECO:0007669"/>
    <property type="project" value="UniProtKB-KW"/>
</dbReference>
<accession>A0A4R0PD44</accession>
<sequence length="549" mass="59918">MKGTIYGKGLDRNEANHQPLTPLKHLERAAKVFPDHVAIIHGSLRRTYGDFYARARKLASSLAKAGAKRGDTIAVLLSNTPAMLEAHHGVPMTGAVLLSINTRLDADVVAFQLDHGEAKIVIVDREFSAVMKAALKKAKVKPLVIDYDDPDYPDDAPAPKGKAIGSVEYEDFIADGDPEFDWAMPEDEWDAISLNYTSGTTGNPKGVVYHHRGAALMGYANVIASGMGRHPVYLWTLPMFHCNGWCFPWTLAVQAGTHVCLRWVRARAMYDAIAGHGVTHLCGAPIVMSLLINAPDAEKRDFSQTVTFNTAAAPPPESVLAGMADAGFEVTHLYGLTETYGPAVVNEWKTEWNELDGPHRAARKARQGVRYAALEDLTVMDPETMEKVPADGETLGEVMFRGNIVMKGYLKNKKASDEAFAGGWFHSGDLGVLHEDGYIQLKDRSKDVIISGGENISSIEVEDALYKHAAVQAAAVVARPDEKWGETPCAFVELKPGQHADEDEIIAHCRALIARYKCPKHVVFTDLPKTSTGKIQKFVLREQAKGVGA</sequence>
<feature type="domain" description="AMP-dependent synthetase/ligase" evidence="8">
    <location>
        <begin position="26"/>
        <end position="410"/>
    </location>
</feature>
<dbReference type="EMBL" id="SJST01000002">
    <property type="protein sequence ID" value="TCD15216.1"/>
    <property type="molecule type" value="Genomic_DNA"/>
</dbReference>
<dbReference type="InterPro" id="IPR020845">
    <property type="entry name" value="AMP-binding_CS"/>
</dbReference>
<comment type="catalytic activity">
    <reaction evidence="5">
        <text>3-(methylsulfanyl)propanoate + ATP + CoA = 3-(methylsulfanyl)propanoyl-CoA + AMP + diphosphate</text>
        <dbReference type="Rhea" id="RHEA:43052"/>
        <dbReference type="ChEBI" id="CHEBI:30616"/>
        <dbReference type="ChEBI" id="CHEBI:33019"/>
        <dbReference type="ChEBI" id="CHEBI:49016"/>
        <dbReference type="ChEBI" id="CHEBI:57287"/>
        <dbReference type="ChEBI" id="CHEBI:82815"/>
        <dbReference type="ChEBI" id="CHEBI:456215"/>
        <dbReference type="EC" id="6.2.1.44"/>
    </reaction>
    <physiologicalReaction direction="left-to-right" evidence="5">
        <dbReference type="Rhea" id="RHEA:43053"/>
    </physiologicalReaction>
</comment>
<organism evidence="10 11">
    <name type="scientific">Oricola cellulosilytica</name>
    <dbReference type="NCBI Taxonomy" id="1429082"/>
    <lineage>
        <taxon>Bacteria</taxon>
        <taxon>Pseudomonadati</taxon>
        <taxon>Pseudomonadota</taxon>
        <taxon>Alphaproteobacteria</taxon>
        <taxon>Hyphomicrobiales</taxon>
        <taxon>Ahrensiaceae</taxon>
        <taxon>Oricola</taxon>
    </lineage>
</organism>
<dbReference type="GO" id="GO:0016874">
    <property type="term" value="F:ligase activity"/>
    <property type="evidence" value="ECO:0007669"/>
    <property type="project" value="UniProtKB-KW"/>
</dbReference>
<dbReference type="InterPro" id="IPR045851">
    <property type="entry name" value="AMP-bd_C_sf"/>
</dbReference>
<dbReference type="SUPFAM" id="SSF56801">
    <property type="entry name" value="Acetyl-CoA synthetase-like"/>
    <property type="match status" value="1"/>
</dbReference>
<keyword evidence="3" id="KW-0276">Fatty acid metabolism</keyword>
<dbReference type="Pfam" id="PF13193">
    <property type="entry name" value="AMP-binding_C"/>
    <property type="match status" value="1"/>
</dbReference>
<evidence type="ECO:0000256" key="4">
    <source>
        <dbReference type="ARBA" id="ARBA00023098"/>
    </source>
</evidence>
<feature type="domain" description="AMP-binding enzyme C-terminal" evidence="9">
    <location>
        <begin position="460"/>
        <end position="534"/>
    </location>
</feature>
<comment type="caution">
    <text evidence="10">The sequence shown here is derived from an EMBL/GenBank/DDBJ whole genome shotgun (WGS) entry which is preliminary data.</text>
</comment>
<evidence type="ECO:0000256" key="6">
    <source>
        <dbReference type="ARBA" id="ARBA00066616"/>
    </source>
</evidence>
<evidence type="ECO:0000256" key="7">
    <source>
        <dbReference type="ARBA" id="ARBA00067668"/>
    </source>
</evidence>
<evidence type="ECO:0000256" key="5">
    <source>
        <dbReference type="ARBA" id="ARBA00051915"/>
    </source>
</evidence>
<dbReference type="InterPro" id="IPR042099">
    <property type="entry name" value="ANL_N_sf"/>
</dbReference>
<keyword evidence="4" id="KW-0443">Lipid metabolism</keyword>
<dbReference type="Proteomes" id="UP000291301">
    <property type="component" value="Unassembled WGS sequence"/>
</dbReference>